<evidence type="ECO:0000313" key="2">
    <source>
        <dbReference type="EMBL" id="BCS97912.1"/>
    </source>
</evidence>
<dbReference type="RefSeq" id="WP_236889326.1">
    <property type="nucleotide sequence ID" value="NZ_AP024488.1"/>
</dbReference>
<evidence type="ECO:0000313" key="3">
    <source>
        <dbReference type="Proteomes" id="UP001320148"/>
    </source>
</evidence>
<keyword evidence="3" id="KW-1185">Reference proteome</keyword>
<feature type="chain" id="PRO_5046608848" description="DUF5666 domain-containing protein" evidence="1">
    <location>
        <begin position="21"/>
        <end position="119"/>
    </location>
</feature>
<dbReference type="Proteomes" id="UP001320148">
    <property type="component" value="Chromosome"/>
</dbReference>
<feature type="signal peptide" evidence="1">
    <location>
        <begin position="1"/>
        <end position="20"/>
    </location>
</feature>
<sequence length="119" mass="12719">MTAVRVLLMFIFTLMFTGQALGSAVSSGSTSFNGKTVRYTFTGDEVSALSYAKDGTCRVTATIDGDTHRIVISEDQLTWNGGVVALDGFEKVKIVMDKTKARFSVDGRVVNVGPTGKAE</sequence>
<keyword evidence="1" id="KW-0732">Signal</keyword>
<gene>
    <name evidence="2" type="ORF">DSLASN_35440</name>
</gene>
<organism evidence="2 3">
    <name type="scientific">Desulfoluna limicola</name>
    <dbReference type="NCBI Taxonomy" id="2810562"/>
    <lineage>
        <taxon>Bacteria</taxon>
        <taxon>Pseudomonadati</taxon>
        <taxon>Thermodesulfobacteriota</taxon>
        <taxon>Desulfobacteria</taxon>
        <taxon>Desulfobacterales</taxon>
        <taxon>Desulfolunaceae</taxon>
        <taxon>Desulfoluna</taxon>
    </lineage>
</organism>
<evidence type="ECO:0000256" key="1">
    <source>
        <dbReference type="SAM" id="SignalP"/>
    </source>
</evidence>
<name>A0ABN6F8W7_9BACT</name>
<reference evidence="2 3" key="1">
    <citation type="submission" date="2021-02" db="EMBL/GenBank/DDBJ databases">
        <title>Complete genome of Desulfoluna sp. strain ASN36.</title>
        <authorList>
            <person name="Takahashi A."/>
            <person name="Kojima H."/>
            <person name="Fukui M."/>
        </authorList>
    </citation>
    <scope>NUCLEOTIDE SEQUENCE [LARGE SCALE GENOMIC DNA]</scope>
    <source>
        <strain evidence="2 3">ASN36</strain>
    </source>
</reference>
<proteinExistence type="predicted"/>
<accession>A0ABN6F8W7</accession>
<dbReference type="EMBL" id="AP024488">
    <property type="protein sequence ID" value="BCS97912.1"/>
    <property type="molecule type" value="Genomic_DNA"/>
</dbReference>
<protein>
    <recommendedName>
        <fullName evidence="4">DUF5666 domain-containing protein</fullName>
    </recommendedName>
</protein>
<evidence type="ECO:0008006" key="4">
    <source>
        <dbReference type="Google" id="ProtNLM"/>
    </source>
</evidence>